<dbReference type="EMBL" id="CAUYUJ010014838">
    <property type="protein sequence ID" value="CAK0846656.1"/>
    <property type="molecule type" value="Genomic_DNA"/>
</dbReference>
<dbReference type="SMART" id="SM01411">
    <property type="entry name" value="Ephrin_rec_like"/>
    <property type="match status" value="3"/>
</dbReference>
<keyword evidence="2" id="KW-0472">Membrane</keyword>
<feature type="transmembrane region" description="Helical" evidence="2">
    <location>
        <begin position="388"/>
        <end position="409"/>
    </location>
</feature>
<reference evidence="3" key="1">
    <citation type="submission" date="2023-10" db="EMBL/GenBank/DDBJ databases">
        <authorList>
            <person name="Chen Y."/>
            <person name="Shah S."/>
            <person name="Dougan E. K."/>
            <person name="Thang M."/>
            <person name="Chan C."/>
        </authorList>
    </citation>
    <scope>NUCLEOTIDE SEQUENCE [LARGE SCALE GENOMIC DNA]</scope>
</reference>
<feature type="transmembrane region" description="Helical" evidence="2">
    <location>
        <begin position="353"/>
        <end position="376"/>
    </location>
</feature>
<feature type="region of interest" description="Disordered" evidence="1">
    <location>
        <begin position="1"/>
        <end position="42"/>
    </location>
</feature>
<evidence type="ECO:0000256" key="2">
    <source>
        <dbReference type="SAM" id="Phobius"/>
    </source>
</evidence>
<feature type="transmembrane region" description="Helical" evidence="2">
    <location>
        <begin position="179"/>
        <end position="200"/>
    </location>
</feature>
<dbReference type="InterPro" id="IPR009030">
    <property type="entry name" value="Growth_fac_rcpt_cys_sf"/>
</dbReference>
<dbReference type="Gene3D" id="2.10.50.10">
    <property type="entry name" value="Tumor Necrosis Factor Receptor, subunit A, domain 2"/>
    <property type="match status" value="1"/>
</dbReference>
<dbReference type="SUPFAM" id="SSF57184">
    <property type="entry name" value="Growth factor receptor domain"/>
    <property type="match status" value="1"/>
</dbReference>
<evidence type="ECO:0000256" key="1">
    <source>
        <dbReference type="SAM" id="MobiDB-lite"/>
    </source>
</evidence>
<protein>
    <submittedName>
        <fullName evidence="3">Uncharacterized protein</fullName>
    </submittedName>
</protein>
<proteinExistence type="predicted"/>
<sequence>MDGGAAPSESSPRSTDDAIREPHAGRPALSPRPPRPWSVEPVGGRLAGEAIERRVRALEDTLRAGGGLAGAAVEERLRAVEGALAVLADAALEKRISAVEDAIRQGRKETTSFGQVEESEEVEVPLPNRGPTRVSNVRKLVTPLMLDSGDMYTIGESVWDSMLFCGHSSIGLTNSVMMFSIWFLNLVLQFMFIVIIVYLMTQSVSLDADVLDGLLKFRLGLAHRAEYADKVTQRSMAQQICDGDSKLHLAGEQTGLYTDLIDYVRGGVVAQCLVVFIQFLWLCTILKDVDNTYSTFRAVCQCRRGSQTKLVIADMDDDEDDRAVDIGVGGEDTGHLIDFMKVVRIVTVWPGRVAFFLFSVCLPKLLVASLLWWFGAKWLANTVNFSNLILNGVALAFVLEFDEVLYSVLMPRRTKTLICNLEPLPMPPRKPGSRLAGMTTAFTIAFVMAIISSIYMFVVLPINWQIIQGEKIVCSGSLNFVYTENPATKMVHVAKTMGENVYTDTEEIIAQASQVELEENDGWEGRVSQSIFDASRSTFVRVVDESTFGLIIDMSVWSLSDAASTLPCRDLGSGQSTEASVQTLRVLRGDPNISSCDDIPRDLCAAQESTWLRAICPRHCRCEEPLLSNVGFFGKASFGCPGQCETFKAATSEIAFRYALSTLESASRRLQAPESLGAALDFSVLNRGLSAAQDSNETQNASSDQWTPSSLFQGCSDFASAELSFAGGCADSNEETQLDKNGNDCSVYTAVPSFCGVADDDDFQAADLCCACGGGREDVLSSASCWDNFESMCWHMPRTARAFLFYVRGLFEYLMSLSGFQDSVTEVVEKDYAGINPDEGMMADLIEHVATGAMGRALVSGTWELMPGFAHPRGLSGCDFLASYEVKSLLNLDVCADGVYTHLRFFCPKACGCDSSFGMGECPIACVLTECLEANASCAHVHPCYSDECLAGYHNDGGRPTCLSCAGGETRRRRALDCTDCPDGFYDMGNVDDCVSCVGGAVRRRRSQSCTDCAPGYVDAGDSDECSPCVGGTTTRRRSVFCAECATGRYNEGGMEDDCQLCLGVWTTRRRASTASECPAGYYNDGTSDDCLPCGRDGDTRRRRAETCTTCDAGYFNHDGDDTCEPVGCPYNSTGESVADGCKCDVGFVGVIRPLSGQPYFSGTCLELSFYKITSGFCPIPVLDTGLCTFAAQKLGISETTSATERETYYSWTWYEYLSYEWEPLGCYVETWSGYLLSNQHGENGCSPSYPCFCMGYEDEFVCTDSGDTTCPNATSANFSEWSDCWDHERESCCVCGGGDLTKQNASSCVDTDGLPRSVPAKFSFENGQGSSLRCLKWDWMPSACHLAIYYDEEDFTAADMCCACGGGQYATTWTASSSTTTTSATESSAT</sequence>
<accession>A0ABN9TL03</accession>
<keyword evidence="2" id="KW-0812">Transmembrane</keyword>
<feature type="transmembrane region" description="Helical" evidence="2">
    <location>
        <begin position="435"/>
        <end position="458"/>
    </location>
</feature>
<gene>
    <name evidence="3" type="ORF">PCOR1329_LOCUS40110</name>
</gene>
<dbReference type="PANTHER" id="PTHR46967">
    <property type="entry name" value="INSULIN-LIKE GROWTH FACTOR BINDING PROTEIN,N-TERMINAL"/>
    <property type="match status" value="1"/>
</dbReference>
<evidence type="ECO:0000313" key="4">
    <source>
        <dbReference type="Proteomes" id="UP001189429"/>
    </source>
</evidence>
<evidence type="ECO:0000313" key="3">
    <source>
        <dbReference type="EMBL" id="CAK0846656.1"/>
    </source>
</evidence>
<keyword evidence="4" id="KW-1185">Reference proteome</keyword>
<feature type="transmembrane region" description="Helical" evidence="2">
    <location>
        <begin position="268"/>
        <end position="286"/>
    </location>
</feature>
<name>A0ABN9TL03_9DINO</name>
<organism evidence="3 4">
    <name type="scientific">Prorocentrum cordatum</name>
    <dbReference type="NCBI Taxonomy" id="2364126"/>
    <lineage>
        <taxon>Eukaryota</taxon>
        <taxon>Sar</taxon>
        <taxon>Alveolata</taxon>
        <taxon>Dinophyceae</taxon>
        <taxon>Prorocentrales</taxon>
        <taxon>Prorocentraceae</taxon>
        <taxon>Prorocentrum</taxon>
    </lineage>
</organism>
<dbReference type="PANTHER" id="PTHR46967:SF1">
    <property type="entry name" value="KERATIN-ASSOCIATED PROTEIN 16-1-LIKE"/>
    <property type="match status" value="1"/>
</dbReference>
<dbReference type="Proteomes" id="UP001189429">
    <property type="component" value="Unassembled WGS sequence"/>
</dbReference>
<comment type="caution">
    <text evidence="3">The sequence shown here is derived from an EMBL/GenBank/DDBJ whole genome shotgun (WGS) entry which is preliminary data.</text>
</comment>
<keyword evidence="2" id="KW-1133">Transmembrane helix</keyword>
<feature type="compositionally biased region" description="Basic and acidic residues" evidence="1">
    <location>
        <begin position="14"/>
        <end position="24"/>
    </location>
</feature>